<feature type="transmembrane region" description="Helical" evidence="1">
    <location>
        <begin position="6"/>
        <end position="33"/>
    </location>
</feature>
<keyword evidence="1" id="KW-1133">Transmembrane helix</keyword>
<dbReference type="RefSeq" id="WP_175590320.1">
    <property type="nucleotide sequence ID" value="NZ_JABWGN010000006.1"/>
</dbReference>
<proteinExistence type="predicted"/>
<keyword evidence="1" id="KW-0472">Membrane</keyword>
<evidence type="ECO:0000313" key="2">
    <source>
        <dbReference type="EMBL" id="NUW32849.1"/>
    </source>
</evidence>
<accession>A0A7Y6I771</accession>
<gene>
    <name evidence="2" type="ORF">HTZ77_15605</name>
</gene>
<protein>
    <submittedName>
        <fullName evidence="2">Uncharacterized protein</fullName>
    </submittedName>
</protein>
<reference evidence="2 3" key="1">
    <citation type="submission" date="2020-06" db="EMBL/GenBank/DDBJ databases">
        <title>Nonomuraea sp. SMC257, a novel actinomycete isolated from soil.</title>
        <authorList>
            <person name="Chanama M."/>
        </authorList>
    </citation>
    <scope>NUCLEOTIDE SEQUENCE [LARGE SCALE GENOMIC DNA]</scope>
    <source>
        <strain evidence="2 3">SMC257</strain>
    </source>
</reference>
<name>A0A7Y6I771_9ACTN</name>
<keyword evidence="3" id="KW-1185">Reference proteome</keyword>
<evidence type="ECO:0000256" key="1">
    <source>
        <dbReference type="SAM" id="Phobius"/>
    </source>
</evidence>
<dbReference type="EMBL" id="JABWGN010000006">
    <property type="protein sequence ID" value="NUW32849.1"/>
    <property type="molecule type" value="Genomic_DNA"/>
</dbReference>
<sequence>MLALLGAIASLAITFSLVFLAVLLISVVVLLTLGLMAGLTARPLSVPAVRTP</sequence>
<comment type="caution">
    <text evidence="2">The sequence shown here is derived from an EMBL/GenBank/DDBJ whole genome shotgun (WGS) entry which is preliminary data.</text>
</comment>
<dbReference type="AlphaFoldDB" id="A0A7Y6I771"/>
<keyword evidence="1" id="KW-0812">Transmembrane</keyword>
<evidence type="ECO:0000313" key="3">
    <source>
        <dbReference type="Proteomes" id="UP000586042"/>
    </source>
</evidence>
<organism evidence="2 3">
    <name type="scientific">Nonomuraea montanisoli</name>
    <dbReference type="NCBI Taxonomy" id="2741721"/>
    <lineage>
        <taxon>Bacteria</taxon>
        <taxon>Bacillati</taxon>
        <taxon>Actinomycetota</taxon>
        <taxon>Actinomycetes</taxon>
        <taxon>Streptosporangiales</taxon>
        <taxon>Streptosporangiaceae</taxon>
        <taxon>Nonomuraea</taxon>
    </lineage>
</organism>
<dbReference type="Proteomes" id="UP000586042">
    <property type="component" value="Unassembled WGS sequence"/>
</dbReference>